<proteinExistence type="predicted"/>
<dbReference type="EMBL" id="GBYB01010139">
    <property type="protein sequence ID" value="JAG79906.1"/>
    <property type="molecule type" value="Transcribed_RNA"/>
</dbReference>
<accession>A0A0C9R1Z6</accession>
<organism evidence="1">
    <name type="scientific">Fopius arisanus</name>
    <dbReference type="NCBI Taxonomy" id="64838"/>
    <lineage>
        <taxon>Eukaryota</taxon>
        <taxon>Metazoa</taxon>
        <taxon>Ecdysozoa</taxon>
        <taxon>Arthropoda</taxon>
        <taxon>Hexapoda</taxon>
        <taxon>Insecta</taxon>
        <taxon>Pterygota</taxon>
        <taxon>Neoptera</taxon>
        <taxon>Endopterygota</taxon>
        <taxon>Hymenoptera</taxon>
        <taxon>Apocrita</taxon>
        <taxon>Ichneumonoidea</taxon>
        <taxon>Braconidae</taxon>
        <taxon>Opiinae</taxon>
        <taxon>Fopius</taxon>
    </lineage>
</organism>
<reference evidence="1" key="1">
    <citation type="submission" date="2015-01" db="EMBL/GenBank/DDBJ databases">
        <title>Transcriptome Assembly of Fopius arisanus.</title>
        <authorList>
            <person name="Geib S."/>
        </authorList>
    </citation>
    <scope>NUCLEOTIDE SEQUENCE</scope>
</reference>
<gene>
    <name evidence="1" type="primary">SAD1</name>
    <name evidence="1" type="ORF">g.8457</name>
</gene>
<evidence type="ECO:0000313" key="1">
    <source>
        <dbReference type="EMBL" id="JAG79906.1"/>
    </source>
</evidence>
<name>A0A0C9R1Z6_9HYME</name>
<protein>
    <submittedName>
        <fullName evidence="1">SAD1 protein</fullName>
    </submittedName>
</protein>
<sequence length="123" mass="14089">MTELTKEIKSKSSIPRVISLMATFMMASKKFIRHSQVSNLLESLIELIGEIVILHVQARLFFHCVDEALEKVITSGSCFLNTIFRHSLIEKSCGSVVRRIVWEWLNYLTCGNFPDFLLIEISP</sequence>
<dbReference type="AlphaFoldDB" id="A0A0C9R1Z6"/>